<dbReference type="InterPro" id="IPR019316">
    <property type="entry name" value="G8_domain"/>
</dbReference>
<dbReference type="InterPro" id="IPR055401">
    <property type="entry name" value="CEMIP_beta-hel_dom"/>
</dbReference>
<sequence length="828" mass="92610">MILVNKIAIPIILYSISVTAVYGNQDDELNSNEETNFHPPVVLQNEPTLINSAKDVVPDFASKPTITSKQNGNWFDLSTWQENRLPEANDVVRIEQGHTVNYNGVSDVSLAAIGIKGILTFDTEINTKIKAGTILVYSQGRLEIGTVSNPVKHNILAELIIANRPLAVLESDPVTDTYDPLQFGTGMIVFGEISMHGKEMTPTWARLAQEPKSGQTRLSLEVNPSGWSVGDKLVLPDTRQTPLIRKWQIDPVTPIELQLEELIITDISDKTITLSKPLDFDHLGGRDTDGNIVGMPHVGNLTRNIRISSEDPYGVRGHLLFTERANVDIRYTAFVDLGRTTSKPLDNTIIENGEVKHIGTNQIGRYPIHMHHLMGPVNPDNTGYQFVIMGNSVDNGAKWGITVHNSHFGLIDSNVVYDTEGASFITEEGNEKENRFTNNFAVKSGTIITSLYEPRYGGVAGTDRPLGFADFGYEGSAYWFTGNDNYLLGNVAANAAFAGVMYNSRPSGFWFNQPLTPKHRGADIDDLSQWTDYSGTWAPKVRISQENEIYASGVGLWVGFSGMVGKINNYLLWNIKQTGIYSQRNTFAVYADMTLVSDQTISNQNHIYTINKGVDLTNTRYRSGHTVLKNIRVEGFNLGIDLPAFLQPDKYSLQGDMPPKITIIENSYLRNYVNVREHSPIVSTKHTLINNVEFVQNTGPSNKYLSMTSADIISNLERSFSLTARTKESHLFVLNYNRQPGENFEYFFYEQSPDHVIEDVTINNKYANPEDDCPTLGMTNQQCWDKYGVATLNQIARCTNNYHSEIQGFTCPINDSAKLEELFIKRWD</sequence>
<keyword evidence="1 3" id="KW-0732">Signal</keyword>
<reference evidence="5 6" key="1">
    <citation type="submission" date="2016-10" db="EMBL/GenBank/DDBJ databases">
        <authorList>
            <person name="de Groot N.N."/>
        </authorList>
    </citation>
    <scope>NUCLEOTIDE SEQUENCE [LARGE SCALE GENOMIC DNA]</scope>
    <source>
        <strain evidence="5 6">Nm22</strain>
    </source>
</reference>
<dbReference type="Pfam" id="PF24606">
    <property type="entry name" value="CEMIP_beta-hel"/>
    <property type="match status" value="1"/>
</dbReference>
<evidence type="ECO:0000256" key="1">
    <source>
        <dbReference type="ARBA" id="ARBA00022729"/>
    </source>
</evidence>
<evidence type="ECO:0000256" key="2">
    <source>
        <dbReference type="ARBA" id="ARBA00023180"/>
    </source>
</evidence>
<dbReference type="Proteomes" id="UP000199459">
    <property type="component" value="Unassembled WGS sequence"/>
</dbReference>
<feature type="domain" description="G8" evidence="4">
    <location>
        <begin position="78"/>
        <end position="209"/>
    </location>
</feature>
<feature type="chain" id="PRO_5011794894" evidence="3">
    <location>
        <begin position="21"/>
        <end position="828"/>
    </location>
</feature>
<feature type="signal peptide" evidence="3">
    <location>
        <begin position="1"/>
        <end position="20"/>
    </location>
</feature>
<proteinExistence type="predicted"/>
<accession>A0A1H8J2S4</accession>
<evidence type="ECO:0000259" key="4">
    <source>
        <dbReference type="PROSITE" id="PS51484"/>
    </source>
</evidence>
<protein>
    <submittedName>
        <fullName evidence="5">G8 domain-containing protein</fullName>
    </submittedName>
</protein>
<dbReference type="PANTHER" id="PTHR46769">
    <property type="entry name" value="POLYCYSTIC KIDNEY AND HEPATIC DISEASE 1 (AUTOSOMAL RECESSIVE)-LIKE 1"/>
    <property type="match status" value="1"/>
</dbReference>
<dbReference type="SMART" id="SM01225">
    <property type="entry name" value="G8"/>
    <property type="match status" value="1"/>
</dbReference>
<organism evidence="5 6">
    <name type="scientific">Nitrosomonas marina</name>
    <dbReference type="NCBI Taxonomy" id="917"/>
    <lineage>
        <taxon>Bacteria</taxon>
        <taxon>Pseudomonadati</taxon>
        <taxon>Pseudomonadota</taxon>
        <taxon>Betaproteobacteria</taxon>
        <taxon>Nitrosomonadales</taxon>
        <taxon>Nitrosomonadaceae</taxon>
        <taxon>Nitrosomonas</taxon>
    </lineage>
</organism>
<gene>
    <name evidence="5" type="ORF">SAMN05216325_1492</name>
</gene>
<dbReference type="Pfam" id="PF10162">
    <property type="entry name" value="G8"/>
    <property type="match status" value="1"/>
</dbReference>
<name>A0A1H8J2S4_9PROT</name>
<dbReference type="RefSeq" id="WP_090634931.1">
    <property type="nucleotide sequence ID" value="NZ_FOCP01000049.1"/>
</dbReference>
<dbReference type="AlphaFoldDB" id="A0A1H8J2S4"/>
<dbReference type="PANTHER" id="PTHR46769:SF2">
    <property type="entry name" value="FIBROCYSTIN-L ISOFORM 2 PRECURSOR-RELATED"/>
    <property type="match status" value="1"/>
</dbReference>
<keyword evidence="2" id="KW-0325">Glycoprotein</keyword>
<evidence type="ECO:0000256" key="3">
    <source>
        <dbReference type="SAM" id="SignalP"/>
    </source>
</evidence>
<dbReference type="PROSITE" id="PS51484">
    <property type="entry name" value="G8"/>
    <property type="match status" value="1"/>
</dbReference>
<evidence type="ECO:0000313" key="5">
    <source>
        <dbReference type="EMBL" id="SEN74507.1"/>
    </source>
</evidence>
<dbReference type="EMBL" id="FOCP01000049">
    <property type="protein sequence ID" value="SEN74507.1"/>
    <property type="molecule type" value="Genomic_DNA"/>
</dbReference>
<dbReference type="OrthoDB" id="220114at2"/>
<evidence type="ECO:0000313" key="6">
    <source>
        <dbReference type="Proteomes" id="UP000199459"/>
    </source>
</evidence>
<dbReference type="InterPro" id="IPR052387">
    <property type="entry name" value="Fibrocystin"/>
</dbReference>